<keyword evidence="2" id="KW-0808">Transferase</keyword>
<dbReference type="GO" id="GO:0008168">
    <property type="term" value="F:methyltransferase activity"/>
    <property type="evidence" value="ECO:0007669"/>
    <property type="project" value="UniProtKB-KW"/>
</dbReference>
<dbReference type="STRING" id="118200.A0A093G0M7"/>
<evidence type="ECO:0000259" key="1">
    <source>
        <dbReference type="Pfam" id="PF18300"/>
    </source>
</evidence>
<dbReference type="Gene3D" id="2.30.30.140">
    <property type="match status" value="1"/>
</dbReference>
<sequence length="147" mass="16616">RAIDKCELLVKDLYSRLGLQYRDSSSEDEDSAARAMEVIEIPDEEEEEEEVLSLEPGWRHSQPKALLFLLLFLLLQLREAMAAMRRSAQDVQKFMDAVTKKANGQEAQRAGSELSKDGDLNLGMRILGKKRTKTWHKGTLIAIQTVG</sequence>
<dbReference type="GO" id="GO:0032259">
    <property type="term" value="P:methylation"/>
    <property type="evidence" value="ECO:0007669"/>
    <property type="project" value="UniProtKB-KW"/>
</dbReference>
<dbReference type="Pfam" id="PF18300">
    <property type="entry name" value="DUF5604"/>
    <property type="match status" value="1"/>
</dbReference>
<feature type="domain" description="DUF5604" evidence="1">
    <location>
        <begin position="115"/>
        <end position="147"/>
    </location>
</feature>
<name>A0A093G0M7_DRYPU</name>
<evidence type="ECO:0000313" key="2">
    <source>
        <dbReference type="EMBL" id="KFV63730.1"/>
    </source>
</evidence>
<organism evidence="2 3">
    <name type="scientific">Dryobates pubescens</name>
    <name type="common">Downy woodpecker</name>
    <name type="synonym">Picoides pubescens</name>
    <dbReference type="NCBI Taxonomy" id="118200"/>
    <lineage>
        <taxon>Eukaryota</taxon>
        <taxon>Metazoa</taxon>
        <taxon>Chordata</taxon>
        <taxon>Craniata</taxon>
        <taxon>Vertebrata</taxon>
        <taxon>Euteleostomi</taxon>
        <taxon>Archelosauria</taxon>
        <taxon>Archosauria</taxon>
        <taxon>Dinosauria</taxon>
        <taxon>Saurischia</taxon>
        <taxon>Theropoda</taxon>
        <taxon>Coelurosauria</taxon>
        <taxon>Aves</taxon>
        <taxon>Neognathae</taxon>
        <taxon>Neoaves</taxon>
        <taxon>Telluraves</taxon>
        <taxon>Coraciimorphae</taxon>
        <taxon>Piciformes</taxon>
        <taxon>Picidae</taxon>
        <taxon>Dryobates</taxon>
    </lineage>
</organism>
<evidence type="ECO:0000313" key="3">
    <source>
        <dbReference type="Proteomes" id="UP000053875"/>
    </source>
</evidence>
<dbReference type="AlphaFoldDB" id="A0A093G0M7"/>
<dbReference type="InterPro" id="IPR040880">
    <property type="entry name" value="DUF5604"/>
</dbReference>
<proteinExistence type="predicted"/>
<gene>
    <name evidence="2" type="ORF">N307_03992</name>
</gene>
<keyword evidence="3" id="KW-1185">Reference proteome</keyword>
<feature type="non-terminal residue" evidence="2">
    <location>
        <position position="1"/>
    </location>
</feature>
<accession>A0A093G0M7</accession>
<protein>
    <submittedName>
        <fullName evidence="2">Histone-lysine N-methyltransferase SETDB1</fullName>
    </submittedName>
</protein>
<dbReference type="EMBL" id="KL215178">
    <property type="protein sequence ID" value="KFV63730.1"/>
    <property type="molecule type" value="Genomic_DNA"/>
</dbReference>
<keyword evidence="2" id="KW-0489">Methyltransferase</keyword>
<feature type="non-terminal residue" evidence="2">
    <location>
        <position position="147"/>
    </location>
</feature>
<reference evidence="2 3" key="1">
    <citation type="submission" date="2014-04" db="EMBL/GenBank/DDBJ databases">
        <title>Genome evolution of avian class.</title>
        <authorList>
            <person name="Zhang G."/>
            <person name="Li C."/>
        </authorList>
    </citation>
    <scope>NUCLEOTIDE SEQUENCE [LARGE SCALE GENOMIC DNA]</scope>
    <source>
        <strain evidence="2">BGI_N307</strain>
    </source>
</reference>
<dbReference type="Proteomes" id="UP000053875">
    <property type="component" value="Unassembled WGS sequence"/>
</dbReference>